<dbReference type="Gene3D" id="3.30.2310.20">
    <property type="entry name" value="RelE-like"/>
    <property type="match status" value="1"/>
</dbReference>
<dbReference type="Proteomes" id="UP000198704">
    <property type="component" value="Unassembled WGS sequence"/>
</dbReference>
<evidence type="ECO:0000313" key="1">
    <source>
        <dbReference type="EMBL" id="SDN67772.1"/>
    </source>
</evidence>
<gene>
    <name evidence="1" type="ORF">SAMN05216360_110108</name>
</gene>
<dbReference type="EMBL" id="FNHS01000010">
    <property type="protein sequence ID" value="SDN67772.1"/>
    <property type="molecule type" value="Genomic_DNA"/>
</dbReference>
<organism evidence="1 2">
    <name type="scientific">Methylobacterium phyllostachyos</name>
    <dbReference type="NCBI Taxonomy" id="582672"/>
    <lineage>
        <taxon>Bacteria</taxon>
        <taxon>Pseudomonadati</taxon>
        <taxon>Pseudomonadota</taxon>
        <taxon>Alphaproteobacteria</taxon>
        <taxon>Hyphomicrobiales</taxon>
        <taxon>Methylobacteriaceae</taxon>
        <taxon>Methylobacterium</taxon>
    </lineage>
</organism>
<proteinExistence type="predicted"/>
<accession>A0A1H0DC88</accession>
<keyword evidence="2" id="KW-1185">Reference proteome</keyword>
<name>A0A1H0DC88_9HYPH</name>
<evidence type="ECO:0000313" key="2">
    <source>
        <dbReference type="Proteomes" id="UP000198704"/>
    </source>
</evidence>
<dbReference type="AlphaFoldDB" id="A0A1H0DC88"/>
<sequence length="47" mass="5115">MGRKADAIRPGVHRHDYAAHVILYEPAEGGVLILAIIHGRSVRGLDL</sequence>
<protein>
    <submittedName>
        <fullName evidence="1">Toxin ParE1/3/4</fullName>
    </submittedName>
</protein>
<reference evidence="2" key="1">
    <citation type="submission" date="2016-10" db="EMBL/GenBank/DDBJ databases">
        <authorList>
            <person name="Varghese N."/>
            <person name="Submissions S."/>
        </authorList>
    </citation>
    <scope>NUCLEOTIDE SEQUENCE [LARGE SCALE GENOMIC DNA]</scope>
    <source>
        <strain evidence="2">BL47</strain>
    </source>
</reference>
<dbReference type="InterPro" id="IPR035093">
    <property type="entry name" value="RelE/ParE_toxin_dom_sf"/>
</dbReference>
<dbReference type="STRING" id="582672.SAMN05216360_110108"/>